<dbReference type="OrthoDB" id="1938625at2759"/>
<evidence type="ECO:0000313" key="1">
    <source>
        <dbReference type="EMBL" id="KAF5194756.1"/>
    </source>
</evidence>
<dbReference type="AlphaFoldDB" id="A0A7J6WBE0"/>
<feature type="non-terminal residue" evidence="1">
    <location>
        <position position="101"/>
    </location>
</feature>
<dbReference type="Proteomes" id="UP000554482">
    <property type="component" value="Unassembled WGS sequence"/>
</dbReference>
<keyword evidence="2" id="KW-1185">Reference proteome</keyword>
<name>A0A7J6WBE0_THATH</name>
<gene>
    <name evidence="1" type="ORF">FRX31_015657</name>
</gene>
<accession>A0A7J6WBE0</accession>
<sequence>MVFCGGDTESAHAIKKVFTDFHAITGLSANEIKSTIIYGGGSEIEKVEFASVLNMAVSTPPITYLGIPLLASRLTRADCLPLVERMVKAVIAWAAQKLSYT</sequence>
<reference evidence="1 2" key="1">
    <citation type="submission" date="2020-06" db="EMBL/GenBank/DDBJ databases">
        <title>Transcriptomic and genomic resources for Thalictrum thalictroides and T. hernandezii: Facilitating candidate gene discovery in an emerging model plant lineage.</title>
        <authorList>
            <person name="Arias T."/>
            <person name="Riano-Pachon D.M."/>
            <person name="Di Stilio V.S."/>
        </authorList>
    </citation>
    <scope>NUCLEOTIDE SEQUENCE [LARGE SCALE GENOMIC DNA]</scope>
    <source>
        <strain evidence="2">cv. WT478/WT964</strain>
        <tissue evidence="1">Leaves</tissue>
    </source>
</reference>
<proteinExistence type="predicted"/>
<evidence type="ECO:0000313" key="2">
    <source>
        <dbReference type="Proteomes" id="UP000554482"/>
    </source>
</evidence>
<dbReference type="PANTHER" id="PTHR33116:SF76">
    <property type="entry name" value="DUF4283 DOMAIN-CONTAINING PROTEIN"/>
    <property type="match status" value="1"/>
</dbReference>
<organism evidence="1 2">
    <name type="scientific">Thalictrum thalictroides</name>
    <name type="common">Rue-anemone</name>
    <name type="synonym">Anemone thalictroides</name>
    <dbReference type="NCBI Taxonomy" id="46969"/>
    <lineage>
        <taxon>Eukaryota</taxon>
        <taxon>Viridiplantae</taxon>
        <taxon>Streptophyta</taxon>
        <taxon>Embryophyta</taxon>
        <taxon>Tracheophyta</taxon>
        <taxon>Spermatophyta</taxon>
        <taxon>Magnoliopsida</taxon>
        <taxon>Ranunculales</taxon>
        <taxon>Ranunculaceae</taxon>
        <taxon>Thalictroideae</taxon>
        <taxon>Thalictrum</taxon>
    </lineage>
</organism>
<protein>
    <submittedName>
        <fullName evidence="1">Uncharacterized protein</fullName>
    </submittedName>
</protein>
<dbReference type="PANTHER" id="PTHR33116">
    <property type="entry name" value="REVERSE TRANSCRIPTASE ZINC-BINDING DOMAIN-CONTAINING PROTEIN-RELATED-RELATED"/>
    <property type="match status" value="1"/>
</dbReference>
<comment type="caution">
    <text evidence="1">The sequence shown here is derived from an EMBL/GenBank/DDBJ whole genome shotgun (WGS) entry which is preliminary data.</text>
</comment>
<dbReference type="EMBL" id="JABWDY010018314">
    <property type="protein sequence ID" value="KAF5194756.1"/>
    <property type="molecule type" value="Genomic_DNA"/>
</dbReference>